<dbReference type="InterPro" id="IPR004360">
    <property type="entry name" value="Glyas_Fos-R_dOase_dom"/>
</dbReference>
<dbReference type="AlphaFoldDB" id="A0A5N6M1E3"/>
<keyword evidence="3" id="KW-1185">Reference proteome</keyword>
<evidence type="ECO:0000313" key="2">
    <source>
        <dbReference type="EMBL" id="KAD3067386.1"/>
    </source>
</evidence>
<dbReference type="OrthoDB" id="1719231at2759"/>
<dbReference type="SUPFAM" id="SSF54593">
    <property type="entry name" value="Glyoxalase/Bleomycin resistance protein/Dihydroxybiphenyl dioxygenase"/>
    <property type="match status" value="1"/>
</dbReference>
<dbReference type="Pfam" id="PF00903">
    <property type="entry name" value="Glyoxalase"/>
    <property type="match status" value="1"/>
</dbReference>
<feature type="domain" description="Glyoxalase/fosfomycin resistance/dioxygenase" evidence="1">
    <location>
        <begin position="46"/>
        <end position="75"/>
    </location>
</feature>
<dbReference type="PANTHER" id="PTHR46142">
    <property type="match status" value="1"/>
</dbReference>
<evidence type="ECO:0000259" key="1">
    <source>
        <dbReference type="Pfam" id="PF00903"/>
    </source>
</evidence>
<accession>A0A5N6M1E3</accession>
<sequence length="87" mass="9730">MTPHHPDTHVGMVYGEGEITEEMADCEKLSSSSSEQLPVPVPVLSLNHVSFICKSVRRSVKFYEDVLGFVLIRRPSSFDFEGAWCVS</sequence>
<dbReference type="InterPro" id="IPR029068">
    <property type="entry name" value="Glyas_Bleomycin-R_OHBP_Dase"/>
</dbReference>
<name>A0A5N6M1E3_9ASTR</name>
<dbReference type="Proteomes" id="UP000326396">
    <property type="component" value="Linkage Group LG7"/>
</dbReference>
<dbReference type="EMBL" id="SZYD01000017">
    <property type="protein sequence ID" value="KAD3067386.1"/>
    <property type="molecule type" value="Genomic_DNA"/>
</dbReference>
<dbReference type="PANTHER" id="PTHR46142:SF13">
    <property type="entry name" value="LACTOYLGLUTATHIONE LYASE_GLYOXALASE I FAMILY PROTEIN"/>
    <property type="match status" value="1"/>
</dbReference>
<comment type="caution">
    <text evidence="2">The sequence shown here is derived from an EMBL/GenBank/DDBJ whole genome shotgun (WGS) entry which is preliminary data.</text>
</comment>
<reference evidence="2 3" key="1">
    <citation type="submission" date="2019-05" db="EMBL/GenBank/DDBJ databases">
        <title>Mikania micrantha, genome provides insights into the molecular mechanism of rapid growth.</title>
        <authorList>
            <person name="Liu B."/>
        </authorList>
    </citation>
    <scope>NUCLEOTIDE SEQUENCE [LARGE SCALE GENOMIC DNA]</scope>
    <source>
        <strain evidence="2">NLD-2019</strain>
        <tissue evidence="2">Leaf</tissue>
    </source>
</reference>
<dbReference type="Gene3D" id="3.10.180.10">
    <property type="entry name" value="2,3-Dihydroxybiphenyl 1,2-Dioxygenase, domain 1"/>
    <property type="match status" value="1"/>
</dbReference>
<protein>
    <recommendedName>
        <fullName evidence="1">Glyoxalase/fosfomycin resistance/dioxygenase domain-containing protein</fullName>
    </recommendedName>
</protein>
<organism evidence="2 3">
    <name type="scientific">Mikania micrantha</name>
    <name type="common">bitter vine</name>
    <dbReference type="NCBI Taxonomy" id="192012"/>
    <lineage>
        <taxon>Eukaryota</taxon>
        <taxon>Viridiplantae</taxon>
        <taxon>Streptophyta</taxon>
        <taxon>Embryophyta</taxon>
        <taxon>Tracheophyta</taxon>
        <taxon>Spermatophyta</taxon>
        <taxon>Magnoliopsida</taxon>
        <taxon>eudicotyledons</taxon>
        <taxon>Gunneridae</taxon>
        <taxon>Pentapetalae</taxon>
        <taxon>asterids</taxon>
        <taxon>campanulids</taxon>
        <taxon>Asterales</taxon>
        <taxon>Asteraceae</taxon>
        <taxon>Asteroideae</taxon>
        <taxon>Heliantheae alliance</taxon>
        <taxon>Eupatorieae</taxon>
        <taxon>Mikania</taxon>
    </lineage>
</organism>
<evidence type="ECO:0000313" key="3">
    <source>
        <dbReference type="Proteomes" id="UP000326396"/>
    </source>
</evidence>
<gene>
    <name evidence="2" type="ORF">E3N88_35266</name>
</gene>
<proteinExistence type="predicted"/>